<dbReference type="InterPro" id="IPR008914">
    <property type="entry name" value="PEBP"/>
</dbReference>
<dbReference type="InterPro" id="IPR036610">
    <property type="entry name" value="PEBP-like_sf"/>
</dbReference>
<protein>
    <recommendedName>
        <fullName evidence="3">Phospholipid-binding protein</fullName>
    </recommendedName>
</protein>
<dbReference type="CDD" id="cd00865">
    <property type="entry name" value="PEBP_bact_arch"/>
    <property type="match status" value="1"/>
</dbReference>
<comment type="caution">
    <text evidence="1">The sequence shown here is derived from an EMBL/GenBank/DDBJ whole genome shotgun (WGS) entry which is preliminary data.</text>
</comment>
<dbReference type="SUPFAM" id="SSF49777">
    <property type="entry name" value="PEBP-like"/>
    <property type="match status" value="1"/>
</dbReference>
<evidence type="ECO:0000313" key="2">
    <source>
        <dbReference type="Proteomes" id="UP000051999"/>
    </source>
</evidence>
<proteinExistence type="predicted"/>
<dbReference type="PATRIC" id="fig|1114972.6.peg.2700"/>
<name>A0A0R1RK41_9LACO</name>
<dbReference type="eggNOG" id="COG1881">
    <property type="taxonomic scope" value="Bacteria"/>
</dbReference>
<dbReference type="InterPro" id="IPR005247">
    <property type="entry name" value="YbhB_YbcL/LppC-like"/>
</dbReference>
<keyword evidence="2" id="KW-1185">Reference proteome</keyword>
<organism evidence="1 2">
    <name type="scientific">Furfurilactobacillus rossiae DSM 15814</name>
    <dbReference type="NCBI Taxonomy" id="1114972"/>
    <lineage>
        <taxon>Bacteria</taxon>
        <taxon>Bacillati</taxon>
        <taxon>Bacillota</taxon>
        <taxon>Bacilli</taxon>
        <taxon>Lactobacillales</taxon>
        <taxon>Lactobacillaceae</taxon>
        <taxon>Furfurilactobacillus</taxon>
    </lineage>
</organism>
<accession>A0A0R1RK41</accession>
<dbReference type="Proteomes" id="UP000051999">
    <property type="component" value="Unassembled WGS sequence"/>
</dbReference>
<dbReference type="RefSeq" id="WP_017260663.1">
    <property type="nucleotide sequence ID" value="NZ_AUAW01000012.1"/>
</dbReference>
<dbReference type="NCBIfam" id="TIGR00481">
    <property type="entry name" value="YbhB/YbcL family Raf kinase inhibitor-like protein"/>
    <property type="match status" value="1"/>
</dbReference>
<dbReference type="STRING" id="1114972.FD35_GL002634"/>
<dbReference type="OrthoDB" id="9797506at2"/>
<reference evidence="1 2" key="1">
    <citation type="journal article" date="2015" name="Genome Announc.">
        <title>Expanding the biotechnology potential of lactobacilli through comparative genomics of 213 strains and associated genera.</title>
        <authorList>
            <person name="Sun Z."/>
            <person name="Harris H.M."/>
            <person name="McCann A."/>
            <person name="Guo C."/>
            <person name="Argimon S."/>
            <person name="Zhang W."/>
            <person name="Yang X."/>
            <person name="Jeffery I.B."/>
            <person name="Cooney J.C."/>
            <person name="Kagawa T.F."/>
            <person name="Liu W."/>
            <person name="Song Y."/>
            <person name="Salvetti E."/>
            <person name="Wrobel A."/>
            <person name="Rasinkangas P."/>
            <person name="Parkhill J."/>
            <person name="Rea M.C."/>
            <person name="O'Sullivan O."/>
            <person name="Ritari J."/>
            <person name="Douillard F.P."/>
            <person name="Paul Ross R."/>
            <person name="Yang R."/>
            <person name="Briner A.E."/>
            <person name="Felis G.E."/>
            <person name="de Vos W.M."/>
            <person name="Barrangou R."/>
            <person name="Klaenhammer T.R."/>
            <person name="Caufield P.W."/>
            <person name="Cui Y."/>
            <person name="Zhang H."/>
            <person name="O'Toole P.W."/>
        </authorList>
    </citation>
    <scope>NUCLEOTIDE SEQUENCE [LARGE SCALE GENOMIC DNA]</scope>
    <source>
        <strain evidence="1 2">DSM 15814</strain>
    </source>
</reference>
<dbReference type="Gene3D" id="3.90.280.10">
    <property type="entry name" value="PEBP-like"/>
    <property type="match status" value="1"/>
</dbReference>
<dbReference type="EMBL" id="AZFF01000008">
    <property type="protein sequence ID" value="KRL54565.1"/>
    <property type="molecule type" value="Genomic_DNA"/>
</dbReference>
<gene>
    <name evidence="1" type="ORF">FD35_GL002634</name>
</gene>
<evidence type="ECO:0008006" key="3">
    <source>
        <dbReference type="Google" id="ProtNLM"/>
    </source>
</evidence>
<evidence type="ECO:0000313" key="1">
    <source>
        <dbReference type="EMBL" id="KRL54565.1"/>
    </source>
</evidence>
<dbReference type="AlphaFoldDB" id="A0A0R1RK41"/>
<dbReference type="Pfam" id="PF01161">
    <property type="entry name" value="PBP"/>
    <property type="match status" value="1"/>
</dbReference>
<sequence>MKLRFPFSDRTIPDQYGGNAIASGKIEGVTPQSFPFEIHDINNATKVVAWKLIDYDTVAMFGFPWTHWVVADVPVEGQSLIVPADFSRHTNVPQGENSLHSVIQDLRAPWWKLRAQHIWLEQHYAGPRPKSGTHHYQLTVYGFAQPLGLQQSFSLADLMTHVNDDDITEMAFQNLLYTKASTDKQSEADEVV</sequence>